<protein>
    <submittedName>
        <fullName evidence="2">Uncharacterized protein</fullName>
    </submittedName>
</protein>
<organism evidence="2 3">
    <name type="scientific">Sphingomonas rustica</name>
    <dbReference type="NCBI Taxonomy" id="3103142"/>
    <lineage>
        <taxon>Bacteria</taxon>
        <taxon>Pseudomonadati</taxon>
        <taxon>Pseudomonadota</taxon>
        <taxon>Alphaproteobacteria</taxon>
        <taxon>Sphingomonadales</taxon>
        <taxon>Sphingomonadaceae</taxon>
        <taxon>Sphingomonas</taxon>
    </lineage>
</organism>
<name>A0ABV0BDP1_9SPHN</name>
<dbReference type="RefSeq" id="WP_346248673.1">
    <property type="nucleotide sequence ID" value="NZ_JBDIZK010000015.1"/>
</dbReference>
<evidence type="ECO:0000256" key="1">
    <source>
        <dbReference type="SAM" id="Phobius"/>
    </source>
</evidence>
<gene>
    <name evidence="2" type="ORF">TPR58_20820</name>
</gene>
<dbReference type="Proteomes" id="UP001427805">
    <property type="component" value="Unassembled WGS sequence"/>
</dbReference>
<evidence type="ECO:0000313" key="2">
    <source>
        <dbReference type="EMBL" id="MEN3749629.1"/>
    </source>
</evidence>
<keyword evidence="3" id="KW-1185">Reference proteome</keyword>
<accession>A0ABV0BDP1</accession>
<proteinExistence type="predicted"/>
<feature type="transmembrane region" description="Helical" evidence="1">
    <location>
        <begin position="117"/>
        <end position="138"/>
    </location>
</feature>
<evidence type="ECO:0000313" key="3">
    <source>
        <dbReference type="Proteomes" id="UP001427805"/>
    </source>
</evidence>
<keyword evidence="1" id="KW-0812">Transmembrane</keyword>
<keyword evidence="1" id="KW-1133">Transmembrane helix</keyword>
<keyword evidence="1" id="KW-0472">Membrane</keyword>
<sequence>MRAKTYLLAGILAFVASVTGSDLVARMTVTGSDPATALADHLEWAMLTPIGLLFLLLPFAGTALVCAAVSERNRTATAIIYAVAIAVLACTYFDGFMTSQHALLDGRWTAAALSIGLMPLFTGLPVLLGVGLAAALIVTSRPRHA</sequence>
<reference evidence="2 3" key="1">
    <citation type="submission" date="2024-05" db="EMBL/GenBank/DDBJ databases">
        <title>Sphingomonas sp. HF-S3 16S ribosomal RNA gene Genome sequencing and assembly.</title>
        <authorList>
            <person name="Lee H."/>
        </authorList>
    </citation>
    <scope>NUCLEOTIDE SEQUENCE [LARGE SCALE GENOMIC DNA]</scope>
    <source>
        <strain evidence="2 3">HF-S3</strain>
    </source>
</reference>
<comment type="caution">
    <text evidence="2">The sequence shown here is derived from an EMBL/GenBank/DDBJ whole genome shotgun (WGS) entry which is preliminary data.</text>
</comment>
<dbReference type="EMBL" id="JBDIZK010000015">
    <property type="protein sequence ID" value="MEN3749629.1"/>
    <property type="molecule type" value="Genomic_DNA"/>
</dbReference>
<feature type="transmembrane region" description="Helical" evidence="1">
    <location>
        <begin position="78"/>
        <end position="97"/>
    </location>
</feature>
<feature type="transmembrane region" description="Helical" evidence="1">
    <location>
        <begin position="44"/>
        <end position="66"/>
    </location>
</feature>